<evidence type="ECO:0000256" key="2">
    <source>
        <dbReference type="ARBA" id="ARBA00023015"/>
    </source>
</evidence>
<evidence type="ECO:0000259" key="6">
    <source>
        <dbReference type="Pfam" id="PF04542"/>
    </source>
</evidence>
<evidence type="ECO:0000256" key="4">
    <source>
        <dbReference type="ARBA" id="ARBA00023125"/>
    </source>
</evidence>
<dbReference type="AlphaFoldDB" id="A0A1I5E105"/>
<dbReference type="PANTHER" id="PTHR43133">
    <property type="entry name" value="RNA POLYMERASE ECF-TYPE SIGMA FACTO"/>
    <property type="match status" value="1"/>
</dbReference>
<evidence type="ECO:0000256" key="5">
    <source>
        <dbReference type="ARBA" id="ARBA00023163"/>
    </source>
</evidence>
<dbReference type="EMBL" id="FOVK01000012">
    <property type="protein sequence ID" value="SFO04980.1"/>
    <property type="molecule type" value="Genomic_DNA"/>
</dbReference>
<dbReference type="InterPro" id="IPR013325">
    <property type="entry name" value="RNA_pol_sigma_r2"/>
</dbReference>
<dbReference type="RefSeq" id="WP_074912718.1">
    <property type="nucleotide sequence ID" value="NZ_FOVK01000012.1"/>
</dbReference>
<dbReference type="eggNOG" id="COG1595">
    <property type="taxonomic scope" value="Bacteria"/>
</dbReference>
<dbReference type="NCBIfam" id="TIGR02937">
    <property type="entry name" value="sigma70-ECF"/>
    <property type="match status" value="1"/>
</dbReference>
<dbReference type="PANTHER" id="PTHR43133:SF52">
    <property type="entry name" value="ECF RNA POLYMERASE SIGMA FACTOR SIGL"/>
    <property type="match status" value="1"/>
</dbReference>
<keyword evidence="9" id="KW-1185">Reference proteome</keyword>
<dbReference type="Proteomes" id="UP000181899">
    <property type="component" value="Unassembled WGS sequence"/>
</dbReference>
<evidence type="ECO:0000313" key="9">
    <source>
        <dbReference type="Proteomes" id="UP000181899"/>
    </source>
</evidence>
<dbReference type="OrthoDB" id="9795666at2"/>
<evidence type="ECO:0000313" key="8">
    <source>
        <dbReference type="EMBL" id="SFO04980.1"/>
    </source>
</evidence>
<dbReference type="InterPro" id="IPR013324">
    <property type="entry name" value="RNA_pol_sigma_r3/r4-like"/>
</dbReference>
<comment type="similarity">
    <text evidence="1">Belongs to the sigma-70 factor family. ECF subfamily.</text>
</comment>
<dbReference type="InterPro" id="IPR039425">
    <property type="entry name" value="RNA_pol_sigma-70-like"/>
</dbReference>
<dbReference type="InterPro" id="IPR007627">
    <property type="entry name" value="RNA_pol_sigma70_r2"/>
</dbReference>
<dbReference type="SUPFAM" id="SSF88946">
    <property type="entry name" value="Sigma2 domain of RNA polymerase sigma factors"/>
    <property type="match status" value="1"/>
</dbReference>
<reference evidence="8 9" key="1">
    <citation type="submission" date="2016-10" db="EMBL/GenBank/DDBJ databases">
        <authorList>
            <person name="de Groot N.N."/>
        </authorList>
    </citation>
    <scope>NUCLEOTIDE SEQUENCE [LARGE SCALE GENOMIC DNA]</scope>
    <source>
        <strain evidence="8 9">ML2</strain>
    </source>
</reference>
<dbReference type="Pfam" id="PF08281">
    <property type="entry name" value="Sigma70_r4_2"/>
    <property type="match status" value="1"/>
</dbReference>
<keyword evidence="4" id="KW-0238">DNA-binding</keyword>
<dbReference type="GO" id="GO:0016987">
    <property type="term" value="F:sigma factor activity"/>
    <property type="evidence" value="ECO:0007669"/>
    <property type="project" value="UniProtKB-KW"/>
</dbReference>
<keyword evidence="3" id="KW-0731">Sigma factor</keyword>
<keyword evidence="5" id="KW-0804">Transcription</keyword>
<dbReference type="STRING" id="398199.SAMN05421804_11228"/>
<dbReference type="GO" id="GO:0003677">
    <property type="term" value="F:DNA binding"/>
    <property type="evidence" value="ECO:0007669"/>
    <property type="project" value="UniProtKB-KW"/>
</dbReference>
<protein>
    <submittedName>
        <fullName evidence="8">RNA polymerase sigma-70 factor, ECF subfamily</fullName>
    </submittedName>
</protein>
<sequence length="160" mass="18764">MGDFSELYEEEAKKVYKFLLALTGNELLAEELTQQTFYKALLSMNQFQGKSSIYTWLCQIAKNEWLQELRRKKLLSTDAMADRSSGNHLEEEYIRKHQIDMVRKALLGLSEPYRDVMILRTYGELPFSEIAAMYGRTESWAKVTFFRGKQKLKIEMEALL</sequence>
<evidence type="ECO:0000259" key="7">
    <source>
        <dbReference type="Pfam" id="PF08281"/>
    </source>
</evidence>
<dbReference type="GO" id="GO:0006352">
    <property type="term" value="P:DNA-templated transcription initiation"/>
    <property type="evidence" value="ECO:0007669"/>
    <property type="project" value="InterPro"/>
</dbReference>
<dbReference type="Gene3D" id="1.10.10.10">
    <property type="entry name" value="Winged helix-like DNA-binding domain superfamily/Winged helix DNA-binding domain"/>
    <property type="match status" value="1"/>
</dbReference>
<dbReference type="InterPro" id="IPR036388">
    <property type="entry name" value="WH-like_DNA-bd_sf"/>
</dbReference>
<keyword evidence="2" id="KW-0805">Transcription regulation</keyword>
<organism evidence="8 9">
    <name type="scientific">Proteiniclasticum ruminis</name>
    <dbReference type="NCBI Taxonomy" id="398199"/>
    <lineage>
        <taxon>Bacteria</taxon>
        <taxon>Bacillati</taxon>
        <taxon>Bacillota</taxon>
        <taxon>Clostridia</taxon>
        <taxon>Eubacteriales</taxon>
        <taxon>Clostridiaceae</taxon>
        <taxon>Proteiniclasticum</taxon>
    </lineage>
</organism>
<dbReference type="Gene3D" id="1.10.1740.10">
    <property type="match status" value="1"/>
</dbReference>
<dbReference type="InterPro" id="IPR013249">
    <property type="entry name" value="RNA_pol_sigma70_r4_t2"/>
</dbReference>
<evidence type="ECO:0000256" key="1">
    <source>
        <dbReference type="ARBA" id="ARBA00010641"/>
    </source>
</evidence>
<evidence type="ECO:0000256" key="3">
    <source>
        <dbReference type="ARBA" id="ARBA00023082"/>
    </source>
</evidence>
<gene>
    <name evidence="8" type="ORF">SAMN04488695_11235</name>
</gene>
<dbReference type="Pfam" id="PF04542">
    <property type="entry name" value="Sigma70_r2"/>
    <property type="match status" value="1"/>
</dbReference>
<name>A0A1I5E105_9CLOT</name>
<accession>A0A1I5E105</accession>
<proteinExistence type="inferred from homology"/>
<dbReference type="InterPro" id="IPR014284">
    <property type="entry name" value="RNA_pol_sigma-70_dom"/>
</dbReference>
<feature type="domain" description="RNA polymerase sigma factor 70 region 4 type 2" evidence="7">
    <location>
        <begin position="100"/>
        <end position="152"/>
    </location>
</feature>
<dbReference type="SUPFAM" id="SSF88659">
    <property type="entry name" value="Sigma3 and sigma4 domains of RNA polymerase sigma factors"/>
    <property type="match status" value="1"/>
</dbReference>
<feature type="domain" description="RNA polymerase sigma-70 region 2" evidence="6">
    <location>
        <begin position="7"/>
        <end position="73"/>
    </location>
</feature>